<dbReference type="PANTHER" id="PTHR36173">
    <property type="entry name" value="RIBONUCLEASE VAPC16-RELATED"/>
    <property type="match status" value="1"/>
</dbReference>
<dbReference type="PANTHER" id="PTHR36173:SF2">
    <property type="entry name" value="RIBONUCLEASE VAPC16"/>
    <property type="match status" value="1"/>
</dbReference>
<accession>A0ABS8IDD6</accession>
<name>A0ABS8IDD6_9NOSO</name>
<evidence type="ECO:0000313" key="2">
    <source>
        <dbReference type="EMBL" id="MCC5602103.1"/>
    </source>
</evidence>
<evidence type="ECO:0000259" key="1">
    <source>
        <dbReference type="Pfam" id="PF01850"/>
    </source>
</evidence>
<protein>
    <submittedName>
        <fullName evidence="2">Type II toxin-antitoxin system VapC family toxin</fullName>
    </submittedName>
</protein>
<proteinExistence type="predicted"/>
<evidence type="ECO:0000313" key="3">
    <source>
        <dbReference type="Proteomes" id="UP001199525"/>
    </source>
</evidence>
<dbReference type="InterPro" id="IPR052919">
    <property type="entry name" value="TA_system_RNase"/>
</dbReference>
<dbReference type="Pfam" id="PF01850">
    <property type="entry name" value="PIN"/>
    <property type="match status" value="1"/>
</dbReference>
<dbReference type="InterPro" id="IPR041705">
    <property type="entry name" value="PIN_Sll0205"/>
</dbReference>
<dbReference type="InterPro" id="IPR029060">
    <property type="entry name" value="PIN-like_dom_sf"/>
</dbReference>
<dbReference type="SUPFAM" id="SSF88723">
    <property type="entry name" value="PIN domain-like"/>
    <property type="match status" value="1"/>
</dbReference>
<dbReference type="CDD" id="cd09872">
    <property type="entry name" value="PIN_Sll0205-like"/>
    <property type="match status" value="1"/>
</dbReference>
<reference evidence="2 3" key="1">
    <citation type="journal article" date="2021" name="Microorganisms">
        <title>Genome Evolution of Filamentous Cyanobacterium Nostoc Species: From Facultative Symbiosis to Free Living.</title>
        <authorList>
            <person name="Huo D."/>
            <person name="Li H."/>
            <person name="Cai F."/>
            <person name="Guo X."/>
            <person name="Qiao Z."/>
            <person name="Wang W."/>
            <person name="Yu G."/>
            <person name="Li R."/>
        </authorList>
    </citation>
    <scope>NUCLEOTIDE SEQUENCE [LARGE SCALE GENOMIC DNA]</scope>
    <source>
        <strain evidence="2 3">CHAB 5714</strain>
    </source>
</reference>
<dbReference type="Proteomes" id="UP001199525">
    <property type="component" value="Unassembled WGS sequence"/>
</dbReference>
<gene>
    <name evidence="2" type="ORF">LC586_23610</name>
</gene>
<dbReference type="Gene3D" id="3.40.50.1010">
    <property type="entry name" value="5'-nuclease"/>
    <property type="match status" value="1"/>
</dbReference>
<comment type="caution">
    <text evidence="2">The sequence shown here is derived from an EMBL/GenBank/DDBJ whole genome shotgun (WGS) entry which is preliminary data.</text>
</comment>
<sequence>MRFLLDTHTFIWFVTDSPKLSLSAKALIEDEYNEKLFSTASIWEMAIKHSLGKLRFDLPLQTFVKQQITQNSMDLLSIELDHLAVVATMPLHHRDPFDRLLIAQAIVEQVPILGMDSAFDAYSIQRLW</sequence>
<keyword evidence="3" id="KW-1185">Reference proteome</keyword>
<feature type="domain" description="PIN" evidence="1">
    <location>
        <begin position="4"/>
        <end position="122"/>
    </location>
</feature>
<organism evidence="2 3">
    <name type="scientific">Nostoc favosum CHAB5714</name>
    <dbReference type="NCBI Taxonomy" id="2780399"/>
    <lineage>
        <taxon>Bacteria</taxon>
        <taxon>Bacillati</taxon>
        <taxon>Cyanobacteriota</taxon>
        <taxon>Cyanophyceae</taxon>
        <taxon>Nostocales</taxon>
        <taxon>Nostocaceae</taxon>
        <taxon>Nostoc</taxon>
        <taxon>Nostoc favosum</taxon>
    </lineage>
</organism>
<dbReference type="EMBL" id="JAIVFQ010000043">
    <property type="protein sequence ID" value="MCC5602103.1"/>
    <property type="molecule type" value="Genomic_DNA"/>
</dbReference>
<dbReference type="InterPro" id="IPR002716">
    <property type="entry name" value="PIN_dom"/>
</dbReference>